<name>A0A1H9L6E4_9BURK</name>
<evidence type="ECO:0000259" key="2">
    <source>
        <dbReference type="Pfam" id="PF01578"/>
    </source>
</evidence>
<keyword evidence="1" id="KW-0812">Transmembrane</keyword>
<evidence type="ECO:0000313" key="4">
    <source>
        <dbReference type="Proteomes" id="UP000199766"/>
    </source>
</evidence>
<keyword evidence="1" id="KW-0472">Membrane</keyword>
<evidence type="ECO:0000313" key="3">
    <source>
        <dbReference type="EMBL" id="SER06717.1"/>
    </source>
</evidence>
<dbReference type="PANTHER" id="PTHR38034:SF1">
    <property type="entry name" value="INNER MEMBRANE PROTEIN YPJD"/>
    <property type="match status" value="1"/>
</dbReference>
<dbReference type="EMBL" id="FOGD01000004">
    <property type="protein sequence ID" value="SER06717.1"/>
    <property type="molecule type" value="Genomic_DNA"/>
</dbReference>
<dbReference type="Proteomes" id="UP000199766">
    <property type="component" value="Unassembled WGS sequence"/>
</dbReference>
<keyword evidence="1" id="KW-1133">Transmembrane helix</keyword>
<accession>A0A1H9L6E4</accession>
<dbReference type="STRING" id="180197.SAMN02982919_01667"/>
<feature type="transmembrane region" description="Helical" evidence="1">
    <location>
        <begin position="54"/>
        <end position="71"/>
    </location>
</feature>
<proteinExistence type="predicted"/>
<feature type="transmembrane region" description="Helical" evidence="1">
    <location>
        <begin position="186"/>
        <end position="208"/>
    </location>
</feature>
<dbReference type="Pfam" id="PF01578">
    <property type="entry name" value="Cytochrom_C_asm"/>
    <property type="match status" value="1"/>
</dbReference>
<dbReference type="GO" id="GO:0017004">
    <property type="term" value="P:cytochrome complex assembly"/>
    <property type="evidence" value="ECO:0007669"/>
    <property type="project" value="InterPro"/>
</dbReference>
<keyword evidence="4" id="KW-1185">Reference proteome</keyword>
<feature type="transmembrane region" description="Helical" evidence="1">
    <location>
        <begin position="223"/>
        <end position="241"/>
    </location>
</feature>
<feature type="transmembrane region" description="Helical" evidence="1">
    <location>
        <begin position="24"/>
        <end position="42"/>
    </location>
</feature>
<feature type="transmembrane region" description="Helical" evidence="1">
    <location>
        <begin position="77"/>
        <end position="96"/>
    </location>
</feature>
<dbReference type="InterPro" id="IPR052372">
    <property type="entry name" value="YpjD/HemX"/>
</dbReference>
<protein>
    <submittedName>
        <fullName evidence="3">ABC-type uncharacterized transport system, permease component</fullName>
    </submittedName>
</protein>
<feature type="transmembrane region" description="Helical" evidence="1">
    <location>
        <begin position="253"/>
        <end position="272"/>
    </location>
</feature>
<dbReference type="InterPro" id="IPR002541">
    <property type="entry name" value="Cyt_c_assembly"/>
</dbReference>
<dbReference type="PANTHER" id="PTHR38034">
    <property type="entry name" value="INNER MEMBRANE PROTEIN YPJD"/>
    <property type="match status" value="1"/>
</dbReference>
<organism evidence="3 4">
    <name type="scientific">Giesbergeria anulus</name>
    <dbReference type="NCBI Taxonomy" id="180197"/>
    <lineage>
        <taxon>Bacteria</taxon>
        <taxon>Pseudomonadati</taxon>
        <taxon>Pseudomonadota</taxon>
        <taxon>Betaproteobacteria</taxon>
        <taxon>Burkholderiales</taxon>
        <taxon>Comamonadaceae</taxon>
        <taxon>Giesbergeria</taxon>
    </lineage>
</organism>
<gene>
    <name evidence="3" type="ORF">SAMN02982919_01667</name>
</gene>
<feature type="transmembrane region" description="Helical" evidence="1">
    <location>
        <begin position="139"/>
        <end position="162"/>
    </location>
</feature>
<feature type="domain" description="Cytochrome c assembly protein" evidence="2">
    <location>
        <begin position="87"/>
        <end position="274"/>
    </location>
</feature>
<dbReference type="GO" id="GO:0020037">
    <property type="term" value="F:heme binding"/>
    <property type="evidence" value="ECO:0007669"/>
    <property type="project" value="InterPro"/>
</dbReference>
<reference evidence="3 4" key="1">
    <citation type="submission" date="2016-10" db="EMBL/GenBank/DDBJ databases">
        <authorList>
            <person name="de Groot N.N."/>
        </authorList>
    </citation>
    <scope>NUCLEOTIDE SEQUENCE [LARGE SCALE GENOMIC DNA]</scope>
    <source>
        <strain evidence="3 4">ATCC 35958</strain>
    </source>
</reference>
<dbReference type="AlphaFoldDB" id="A0A1H9L6E4"/>
<sequence>MVPRLWAAGKGKLCTMILPSASPALWLLGLVAAAAYAVPALVPARWQQAAVRPALALAWCGHAAVLLWGMLGAVPRFGFGPALSITGWLVLTVYAVERQWFPQLQARWALALLGALAVWLALLFPGQPLPVTASAWLPLHLALGIACYGLLAAAVVHAALMVRAERQMRRGLEAHSGMPLLTLERLTFRFVTAGFVLLTATLLAGVLFTEALYGRAWRWDHKAVFSVLSWVTLAALLLGRWRFGWRGRSAVRMLYAGTLLLLLAYAGSRFVLEVVLGRGA</sequence>
<feature type="transmembrane region" description="Helical" evidence="1">
    <location>
        <begin position="108"/>
        <end position="127"/>
    </location>
</feature>
<evidence type="ECO:0000256" key="1">
    <source>
        <dbReference type="SAM" id="Phobius"/>
    </source>
</evidence>